<evidence type="ECO:0000256" key="3">
    <source>
        <dbReference type="ARBA" id="ARBA00022475"/>
    </source>
</evidence>
<keyword evidence="5 7" id="KW-1133">Transmembrane helix</keyword>
<feature type="transmembrane region" description="Helical" evidence="7">
    <location>
        <begin position="104"/>
        <end position="125"/>
    </location>
</feature>
<dbReference type="PANTHER" id="PTHR34229">
    <property type="entry name" value="METAL TRANSPORT PROTEIN HI_1621-RELATED"/>
    <property type="match status" value="1"/>
</dbReference>
<feature type="transmembrane region" description="Helical" evidence="7">
    <location>
        <begin position="41"/>
        <end position="58"/>
    </location>
</feature>
<sequence length="221" mass="24207">MNFPDFLLPQGLLWPADIVAALLLGVSILKAPWARLRNGDIQHLWLACCTGLLLMWSIKAGIKPGLDLHLLGATALTLMFGPALALIAMAVVLMGVTIYGSAGWISLGINFLVMAAVPVVLSYVIYSQAHHKLPKHVFIYIFLDAFVAAWLAIALSGLVSTLVLVETGAYKASYLQSNYLAYFILMGWSEAMLTGMATTLMVVYRPNWLSTFNDKLYLNNK</sequence>
<feature type="transmembrane region" description="Helical" evidence="7">
    <location>
        <begin position="137"/>
        <end position="159"/>
    </location>
</feature>
<dbReference type="GO" id="GO:0005886">
    <property type="term" value="C:plasma membrane"/>
    <property type="evidence" value="ECO:0007669"/>
    <property type="project" value="UniProtKB-SubCell"/>
</dbReference>
<dbReference type="Proteomes" id="UP000245081">
    <property type="component" value="Unassembled WGS sequence"/>
</dbReference>
<evidence type="ECO:0000256" key="2">
    <source>
        <dbReference type="ARBA" id="ARBA00022448"/>
    </source>
</evidence>
<dbReference type="OrthoDB" id="5297929at2"/>
<keyword evidence="3" id="KW-1003">Cell membrane</keyword>
<reference evidence="8 9" key="1">
    <citation type="journal article" date="2018" name="Environ. Microbiol.">
        <title>Isolation and genomic characterization of Novimethylophilus kurashikiensis gen. nov. sp. nov., a new lanthanide-dependent methylotrophic species of Methylophilaceae.</title>
        <authorList>
            <person name="Lv H."/>
            <person name="Sahin N."/>
            <person name="Tani A."/>
        </authorList>
    </citation>
    <scope>NUCLEOTIDE SEQUENCE [LARGE SCALE GENOMIC DNA]</scope>
    <source>
        <strain evidence="8 9">La2-4</strain>
    </source>
</reference>
<keyword evidence="6 7" id="KW-0472">Membrane</keyword>
<evidence type="ECO:0000256" key="5">
    <source>
        <dbReference type="ARBA" id="ARBA00022989"/>
    </source>
</evidence>
<dbReference type="EMBL" id="BDOQ01000018">
    <property type="protein sequence ID" value="GBG15381.1"/>
    <property type="molecule type" value="Genomic_DNA"/>
</dbReference>
<evidence type="ECO:0000313" key="8">
    <source>
        <dbReference type="EMBL" id="GBG15381.1"/>
    </source>
</evidence>
<evidence type="ECO:0000256" key="6">
    <source>
        <dbReference type="ARBA" id="ARBA00023136"/>
    </source>
</evidence>
<dbReference type="AlphaFoldDB" id="A0A2R5FGQ3"/>
<evidence type="ECO:0000256" key="1">
    <source>
        <dbReference type="ARBA" id="ARBA00004651"/>
    </source>
</evidence>
<dbReference type="RefSeq" id="WP_109016531.1">
    <property type="nucleotide sequence ID" value="NZ_BDOQ01000018.1"/>
</dbReference>
<dbReference type="GO" id="GO:0000041">
    <property type="term" value="P:transition metal ion transport"/>
    <property type="evidence" value="ECO:0007669"/>
    <property type="project" value="InterPro"/>
</dbReference>
<evidence type="ECO:0000256" key="7">
    <source>
        <dbReference type="SAM" id="Phobius"/>
    </source>
</evidence>
<protein>
    <submittedName>
        <fullName evidence="8">Arsenic transporter</fullName>
    </submittedName>
</protein>
<name>A0A2R5FGQ3_9PROT</name>
<comment type="subcellular location">
    <subcellularLocation>
        <location evidence="1">Cell membrane</location>
        <topology evidence="1">Multi-pass membrane protein</topology>
    </subcellularLocation>
</comment>
<keyword evidence="2" id="KW-0813">Transport</keyword>
<organism evidence="8 9">
    <name type="scientific">Novimethylophilus kurashikiensis</name>
    <dbReference type="NCBI Taxonomy" id="1825523"/>
    <lineage>
        <taxon>Bacteria</taxon>
        <taxon>Pseudomonadati</taxon>
        <taxon>Pseudomonadota</taxon>
        <taxon>Betaproteobacteria</taxon>
        <taxon>Nitrosomonadales</taxon>
        <taxon>Methylophilaceae</taxon>
        <taxon>Novimethylophilus</taxon>
    </lineage>
</organism>
<dbReference type="PANTHER" id="PTHR34229:SF1">
    <property type="entry name" value="METAL TRANSPORT PROTEIN HI_1621-RELATED"/>
    <property type="match status" value="1"/>
</dbReference>
<evidence type="ECO:0000256" key="4">
    <source>
        <dbReference type="ARBA" id="ARBA00022692"/>
    </source>
</evidence>
<feature type="transmembrane region" description="Helical" evidence="7">
    <location>
        <begin position="179"/>
        <end position="204"/>
    </location>
</feature>
<feature type="transmembrane region" description="Helical" evidence="7">
    <location>
        <begin position="12"/>
        <end position="29"/>
    </location>
</feature>
<evidence type="ECO:0000313" key="9">
    <source>
        <dbReference type="Proteomes" id="UP000245081"/>
    </source>
</evidence>
<dbReference type="Pfam" id="PF01891">
    <property type="entry name" value="CbiM"/>
    <property type="match status" value="1"/>
</dbReference>
<keyword evidence="9" id="KW-1185">Reference proteome</keyword>
<gene>
    <name evidence="8" type="ORF">NMK_2987</name>
</gene>
<dbReference type="InterPro" id="IPR002751">
    <property type="entry name" value="CbiM/NikMN"/>
</dbReference>
<feature type="transmembrane region" description="Helical" evidence="7">
    <location>
        <begin position="70"/>
        <end position="98"/>
    </location>
</feature>
<comment type="caution">
    <text evidence="8">The sequence shown here is derived from an EMBL/GenBank/DDBJ whole genome shotgun (WGS) entry which is preliminary data.</text>
</comment>
<keyword evidence="4 7" id="KW-0812">Transmembrane</keyword>
<dbReference type="Gene3D" id="1.10.1760.20">
    <property type="match status" value="1"/>
</dbReference>
<accession>A0A2R5FGQ3</accession>
<proteinExistence type="predicted"/>